<feature type="chain" id="PRO_5042092959" description="Alpha-2-macroglobulin" evidence="9">
    <location>
        <begin position="25"/>
        <end position="1407"/>
    </location>
</feature>
<dbReference type="Gene3D" id="2.60.40.10">
    <property type="entry name" value="Immunoglobulins"/>
    <property type="match status" value="2"/>
</dbReference>
<keyword evidence="8" id="KW-0325">Glycoprotein</keyword>
<evidence type="ECO:0000256" key="3">
    <source>
        <dbReference type="ARBA" id="ARBA00022525"/>
    </source>
</evidence>
<dbReference type="GO" id="GO:0005615">
    <property type="term" value="C:extracellular space"/>
    <property type="evidence" value="ECO:0007669"/>
    <property type="project" value="InterPro"/>
</dbReference>
<dbReference type="Proteomes" id="UP001219934">
    <property type="component" value="Unassembled WGS sequence"/>
</dbReference>
<dbReference type="Gene3D" id="1.50.10.20">
    <property type="match status" value="1"/>
</dbReference>
<comment type="subcellular location">
    <subcellularLocation>
        <location evidence="1">Secreted</location>
    </subcellularLocation>
</comment>
<dbReference type="PANTHER" id="PTHR11412:SF160">
    <property type="entry name" value="ALPHA-2-MACROGLOBULIN-LIKE PROTEIN 1"/>
    <property type="match status" value="1"/>
</dbReference>
<dbReference type="Pfam" id="PF01835">
    <property type="entry name" value="MG2"/>
    <property type="match status" value="1"/>
</dbReference>
<feature type="signal peptide" evidence="9">
    <location>
        <begin position="1"/>
        <end position="24"/>
    </location>
</feature>
<evidence type="ECO:0000259" key="10">
    <source>
        <dbReference type="SMART" id="SM01359"/>
    </source>
</evidence>
<dbReference type="InterPro" id="IPR008930">
    <property type="entry name" value="Terpenoid_cyclase/PrenylTrfase"/>
</dbReference>
<organism evidence="13 14">
    <name type="scientific">Pogonophryne albipinna</name>
    <dbReference type="NCBI Taxonomy" id="1090488"/>
    <lineage>
        <taxon>Eukaryota</taxon>
        <taxon>Metazoa</taxon>
        <taxon>Chordata</taxon>
        <taxon>Craniata</taxon>
        <taxon>Vertebrata</taxon>
        <taxon>Euteleostomi</taxon>
        <taxon>Actinopterygii</taxon>
        <taxon>Neopterygii</taxon>
        <taxon>Teleostei</taxon>
        <taxon>Neoteleostei</taxon>
        <taxon>Acanthomorphata</taxon>
        <taxon>Eupercaria</taxon>
        <taxon>Perciformes</taxon>
        <taxon>Notothenioidei</taxon>
        <taxon>Pogonophryne</taxon>
    </lineage>
</organism>
<name>A0AAD6B4K6_9TELE</name>
<dbReference type="InterPro" id="IPR041555">
    <property type="entry name" value="MG3"/>
</dbReference>
<dbReference type="InterPro" id="IPR041813">
    <property type="entry name" value="A2M_TED"/>
</dbReference>
<evidence type="ECO:0000256" key="7">
    <source>
        <dbReference type="ARBA" id="ARBA00023157"/>
    </source>
</evidence>
<dbReference type="SUPFAM" id="SSF49410">
    <property type="entry name" value="Alpha-macroglobulin receptor domain"/>
    <property type="match status" value="1"/>
</dbReference>
<dbReference type="SMART" id="SM01359">
    <property type="entry name" value="A2M_N_2"/>
    <property type="match status" value="1"/>
</dbReference>
<dbReference type="Gene3D" id="2.60.40.1930">
    <property type="match status" value="2"/>
</dbReference>
<dbReference type="Pfam" id="PF17789">
    <property type="entry name" value="MG4"/>
    <property type="match status" value="1"/>
</dbReference>
<evidence type="ECO:0000313" key="13">
    <source>
        <dbReference type="EMBL" id="KAJ4936074.1"/>
    </source>
</evidence>
<proteinExistence type="inferred from homology"/>
<reference evidence="13" key="1">
    <citation type="submission" date="2022-11" db="EMBL/GenBank/DDBJ databases">
        <title>Chromosome-level genome of Pogonophryne albipinna.</title>
        <authorList>
            <person name="Jo E."/>
        </authorList>
    </citation>
    <scope>NUCLEOTIDE SEQUENCE</scope>
    <source>
        <strain evidence="13">SGF0006</strain>
        <tissue evidence="13">Muscle</tissue>
    </source>
</reference>
<evidence type="ECO:0000256" key="4">
    <source>
        <dbReference type="ARBA" id="ARBA00022690"/>
    </source>
</evidence>
<accession>A0AAD6B4K6</accession>
<evidence type="ECO:0000256" key="1">
    <source>
        <dbReference type="ARBA" id="ARBA00004613"/>
    </source>
</evidence>
<dbReference type="EMBL" id="JAPTMU010000011">
    <property type="protein sequence ID" value="KAJ4936074.1"/>
    <property type="molecule type" value="Genomic_DNA"/>
</dbReference>
<evidence type="ECO:0000259" key="11">
    <source>
        <dbReference type="SMART" id="SM01360"/>
    </source>
</evidence>
<dbReference type="Gene3D" id="6.20.50.160">
    <property type="match status" value="1"/>
</dbReference>
<keyword evidence="14" id="KW-1185">Reference proteome</keyword>
<evidence type="ECO:0000313" key="14">
    <source>
        <dbReference type="Proteomes" id="UP001219934"/>
    </source>
</evidence>
<comment type="similarity">
    <text evidence="2">Belongs to the protease inhibitor I39 (alpha-2-macroglobulin) family.</text>
</comment>
<keyword evidence="5 9" id="KW-0732">Signal</keyword>
<protein>
    <recommendedName>
        <fullName evidence="15">Alpha-2-macroglobulin</fullName>
    </recommendedName>
</protein>
<dbReference type="PANTHER" id="PTHR11412">
    <property type="entry name" value="MACROGLOBULIN / COMPLEMENT"/>
    <property type="match status" value="1"/>
</dbReference>
<dbReference type="InterPro" id="IPR040839">
    <property type="entry name" value="MG4"/>
</dbReference>
<dbReference type="InterPro" id="IPR001599">
    <property type="entry name" value="Macroglobln_a2"/>
</dbReference>
<comment type="caution">
    <text evidence="13">The sequence shown here is derived from an EMBL/GenBank/DDBJ whole genome shotgun (WGS) entry which is preliminary data.</text>
</comment>
<dbReference type="InterPro" id="IPR011626">
    <property type="entry name" value="Alpha-macroglobulin_TED"/>
</dbReference>
<evidence type="ECO:0000259" key="12">
    <source>
        <dbReference type="SMART" id="SM01361"/>
    </source>
</evidence>
<dbReference type="InterPro" id="IPR036595">
    <property type="entry name" value="A-macroglobulin_rcpt-bd_sf"/>
</dbReference>
<dbReference type="Pfam" id="PF07677">
    <property type="entry name" value="A2M_recep"/>
    <property type="match status" value="1"/>
</dbReference>
<dbReference type="FunFam" id="2.60.40.1930:FF:000001">
    <property type="entry name" value="CD109 isoform 3"/>
    <property type="match status" value="1"/>
</dbReference>
<dbReference type="SUPFAM" id="SSF48239">
    <property type="entry name" value="Terpenoid cyclases/Protein prenyltransferases"/>
    <property type="match status" value="1"/>
</dbReference>
<evidence type="ECO:0000256" key="9">
    <source>
        <dbReference type="SAM" id="SignalP"/>
    </source>
</evidence>
<dbReference type="Pfam" id="PF00207">
    <property type="entry name" value="A2M"/>
    <property type="match status" value="1"/>
</dbReference>
<evidence type="ECO:0000256" key="2">
    <source>
        <dbReference type="ARBA" id="ARBA00010952"/>
    </source>
</evidence>
<dbReference type="InterPro" id="IPR013783">
    <property type="entry name" value="Ig-like_fold"/>
</dbReference>
<dbReference type="Pfam" id="PF07703">
    <property type="entry name" value="A2M_BRD"/>
    <property type="match status" value="1"/>
</dbReference>
<dbReference type="Gene3D" id="2.60.40.1940">
    <property type="match status" value="1"/>
</dbReference>
<evidence type="ECO:0000256" key="8">
    <source>
        <dbReference type="ARBA" id="ARBA00023180"/>
    </source>
</evidence>
<dbReference type="GO" id="GO:0004867">
    <property type="term" value="F:serine-type endopeptidase inhibitor activity"/>
    <property type="evidence" value="ECO:0007669"/>
    <property type="project" value="UniProtKB-KW"/>
</dbReference>
<feature type="domain" description="Alpha-macroglobulin receptor-binding" evidence="12">
    <location>
        <begin position="1319"/>
        <end position="1394"/>
    </location>
</feature>
<dbReference type="InterPro" id="IPR047565">
    <property type="entry name" value="Alpha-macroglob_thiol-ester_cl"/>
</dbReference>
<dbReference type="SUPFAM" id="SSF81296">
    <property type="entry name" value="E set domains"/>
    <property type="match status" value="1"/>
</dbReference>
<dbReference type="InterPro" id="IPR050473">
    <property type="entry name" value="A2M/Complement_sys"/>
</dbReference>
<dbReference type="SMART" id="SM01360">
    <property type="entry name" value="A2M"/>
    <property type="match status" value="1"/>
</dbReference>
<dbReference type="InterPro" id="IPR019742">
    <property type="entry name" value="MacrogloblnA2_CS"/>
</dbReference>
<dbReference type="SMART" id="SM01419">
    <property type="entry name" value="Thiol-ester_cl"/>
    <property type="match status" value="1"/>
</dbReference>
<evidence type="ECO:0000256" key="5">
    <source>
        <dbReference type="ARBA" id="ARBA00022729"/>
    </source>
</evidence>
<keyword evidence="7" id="KW-1015">Disulfide bond</keyword>
<gene>
    <name evidence="13" type="ORF">JOQ06_017598</name>
</gene>
<dbReference type="InterPro" id="IPR011625">
    <property type="entry name" value="A2M_N_BRD"/>
</dbReference>
<dbReference type="FunFam" id="1.50.10.20:FF:000001">
    <property type="entry name" value="CD109 isoform 1"/>
    <property type="match status" value="1"/>
</dbReference>
<keyword evidence="4" id="KW-0646">Protease inhibitor</keyword>
<dbReference type="CDD" id="cd02897">
    <property type="entry name" value="A2M_2"/>
    <property type="match status" value="1"/>
</dbReference>
<dbReference type="PROSITE" id="PS00477">
    <property type="entry name" value="ALPHA_2_MACROGLOBULIN"/>
    <property type="match status" value="1"/>
</dbReference>
<dbReference type="SMART" id="SM01361">
    <property type="entry name" value="A2M_recep"/>
    <property type="match status" value="1"/>
</dbReference>
<dbReference type="InterPro" id="IPR014756">
    <property type="entry name" value="Ig_E-set"/>
</dbReference>
<keyword evidence="6" id="KW-0722">Serine protease inhibitor</keyword>
<dbReference type="Gene3D" id="2.60.120.1540">
    <property type="match status" value="1"/>
</dbReference>
<evidence type="ECO:0008006" key="15">
    <source>
        <dbReference type="Google" id="ProtNLM"/>
    </source>
</evidence>
<feature type="domain" description="Alpha-2-macroglobulin bait region" evidence="10">
    <location>
        <begin position="458"/>
        <end position="608"/>
    </location>
</feature>
<dbReference type="Gene3D" id="2.60.40.690">
    <property type="entry name" value="Alpha-macroglobulin, receptor-binding domain"/>
    <property type="match status" value="1"/>
</dbReference>
<sequence length="1407" mass="154857">MAPPPVLLMLAVVIASALVQTATSATLDGTIFAVTVSSQVRGGKQETLCAHIHGPTKPVNLTITLEMGPGNTTILEQAVDKDFYRCLNFQVPTVRHRTVASINVNIMGEGVSMSKKTKILIERPAFIHIIQTDKPIYKPGQTVQFRIVSMDTNFIPVARLYKVVELQDPNSNRIAQWLDRNLVSGILDISHPIIPEAVQGSYVITAITDQGEQISHSFDIKEYVLPKYEVKVELPNVISILDREATLKICGKYTYGKPVVGSVKAVFCKIATQMYWFSSKREKDICKTYELTTDKAGCATQTVNLAVFRLNRNMNDGSFELNAELEEYGTGVILTGIGRTSFSAIVRTVTFEDVPEAYKPGILFEGKVKVIGPDNKAVANEAVYVSAGNSQEVTLTTGTNGKASFSFDTALWKDNVNLQARSRKTEVNEPYVADVRRPEYRSAYHNVIAFYSKSSSFLKLMQVNGKLACDKDATVRAQYIIQGTELKNGQEILQFFYLVMSRGGIVQHGSLPVTVQAGIVNKGELSVPLRQVTSLAPFAQVVVYTVMPKGELVADSMDFPIRLCLNNKVSLRFSSLQELPAEKTTLTLQAHPGSMCSVRAIDQSVLLLQKEQELTVDSVYSQLPVQKLSGYSYELVDAESDPCKLLPVPEDEIEIIEPEPEPELELAPDVEPASRAKRSFYFPEDDQKNDVYNIFKGIGIKIVTNSDVRKPYDCHPAVYYTEVFSAQAAEADGAGDEDVPDIETVKMNKKTIRTYFPETWIWELVSVGDSGSVNVEKTVPDTITKWAAGAFCVSSVGFGVAPNAALVAFQPFFVSLTLPYSVIRGEVFTLKATVFNYLSKCIMVNIALADSDQYTSRNCDDCQYSVCLCGEESRTFSWIVTPTALGQVNLKVSAEAMKTDILCGNEVATVPDMGSIDTVVRTLLVEAEGTPQMVSHNALLCPAEGPVEKKISLLMPEMFVAGSARASVSVLGDLMGRAMKNLDKLLAMPYGCGEQNMVLFAPNIFILNYLKSTEQLTKDIQEKATRFLESGYQRELTYKHDDGSYSAFGKNDESGNTWLTSFVMKSFGGAKPYIFVEDKHIQEARSWLSKLQRPDGCIRSVGKLFHNGMKGGVSDDVSLTAYITAAMLELDTNTSDPVVQRCLSCLKASVDSQLENLYTTALLSYTFTLAGDEETRSKLITYLNQKSNTQGGSRHWDRAGASGKGLDSLEVEMTSYVLLALLSGPALPDFGLDYSSSIVRWLAQQQNPYGGFSSTQDTVVALQALAKYGAATYSAEGSTAVTVTSLGGLNTEFRVDQSNRLLYQEQKLSEVPGEYTVRAQGQSCVMAQLKSDRSVKRVDLDEGYINIYLDGLKKDEMLIYSVTLEEDVPVRNLKPAVVKVYDYYQTSDEAVTEYSSPCAESDVINEL</sequence>
<dbReference type="GO" id="GO:0007399">
    <property type="term" value="P:nervous system development"/>
    <property type="evidence" value="ECO:0007669"/>
    <property type="project" value="UniProtKB-ARBA"/>
</dbReference>
<dbReference type="InterPro" id="IPR002890">
    <property type="entry name" value="MG2"/>
</dbReference>
<keyword evidence="3" id="KW-0964">Secreted</keyword>
<dbReference type="InterPro" id="IPR009048">
    <property type="entry name" value="A-macroglobulin_rcpt-bd"/>
</dbReference>
<dbReference type="Pfam" id="PF07678">
    <property type="entry name" value="TED_complement"/>
    <property type="match status" value="1"/>
</dbReference>
<dbReference type="Gene3D" id="2.20.130.20">
    <property type="match status" value="1"/>
</dbReference>
<feature type="domain" description="Alpha-2-macroglobulin" evidence="11">
    <location>
        <begin position="759"/>
        <end position="848"/>
    </location>
</feature>
<evidence type="ECO:0000256" key="6">
    <source>
        <dbReference type="ARBA" id="ARBA00022900"/>
    </source>
</evidence>
<dbReference type="Pfam" id="PF17791">
    <property type="entry name" value="MG3"/>
    <property type="match status" value="1"/>
</dbReference>